<evidence type="ECO:0008006" key="3">
    <source>
        <dbReference type="Google" id="ProtNLM"/>
    </source>
</evidence>
<dbReference type="Gene3D" id="3.30.530.20">
    <property type="match status" value="1"/>
</dbReference>
<sequence>MSLTATATIDAPVETVVAAFADRGFQEYAGNAAGGSLEDFRLDGESAGAFTVVITRAVSEEKIPDIARTMVRGRLLLTQEERWQAPAADGRRTADVAIGFGSLPLRVSGTETLAPAGENTTTLTITGEVTSSIPFLGGRIAALAQPAIAKAVQLQADAVARWLREH</sequence>
<dbReference type="EMBL" id="BMJI01000027">
    <property type="protein sequence ID" value="GGC99911.1"/>
    <property type="molecule type" value="Genomic_DNA"/>
</dbReference>
<accession>A0ABQ1PN44</accession>
<dbReference type="SUPFAM" id="SSF55961">
    <property type="entry name" value="Bet v1-like"/>
    <property type="match status" value="1"/>
</dbReference>
<dbReference type="Pfam" id="PF10698">
    <property type="entry name" value="DUF2505"/>
    <property type="match status" value="1"/>
</dbReference>
<reference evidence="2" key="1">
    <citation type="journal article" date="2019" name="Int. J. Syst. Evol. Microbiol.">
        <title>The Global Catalogue of Microorganisms (GCM) 10K type strain sequencing project: providing services to taxonomists for standard genome sequencing and annotation.</title>
        <authorList>
            <consortium name="The Broad Institute Genomics Platform"/>
            <consortium name="The Broad Institute Genome Sequencing Center for Infectious Disease"/>
            <person name="Wu L."/>
            <person name="Ma J."/>
        </authorList>
    </citation>
    <scope>NUCLEOTIDE SEQUENCE [LARGE SCALE GENOMIC DNA]</scope>
    <source>
        <strain evidence="2">CGMCC 1.15480</strain>
    </source>
</reference>
<dbReference type="InterPro" id="IPR019639">
    <property type="entry name" value="DUF2505"/>
</dbReference>
<name>A0ABQ1PN44_9MICC</name>
<comment type="caution">
    <text evidence="1">The sequence shown here is derived from an EMBL/GenBank/DDBJ whole genome shotgun (WGS) entry which is preliminary data.</text>
</comment>
<evidence type="ECO:0000313" key="2">
    <source>
        <dbReference type="Proteomes" id="UP000597761"/>
    </source>
</evidence>
<keyword evidence="2" id="KW-1185">Reference proteome</keyword>
<dbReference type="Proteomes" id="UP000597761">
    <property type="component" value="Unassembled WGS sequence"/>
</dbReference>
<protein>
    <recommendedName>
        <fullName evidence="3">DUF2505 domain-containing protein</fullName>
    </recommendedName>
</protein>
<organism evidence="1 2">
    <name type="scientific">Tersicoccus solisilvae</name>
    <dbReference type="NCBI Taxonomy" id="1882339"/>
    <lineage>
        <taxon>Bacteria</taxon>
        <taxon>Bacillati</taxon>
        <taxon>Actinomycetota</taxon>
        <taxon>Actinomycetes</taxon>
        <taxon>Micrococcales</taxon>
        <taxon>Micrococcaceae</taxon>
        <taxon>Tersicoccus</taxon>
    </lineage>
</organism>
<evidence type="ECO:0000313" key="1">
    <source>
        <dbReference type="EMBL" id="GGC99911.1"/>
    </source>
</evidence>
<gene>
    <name evidence="1" type="ORF">GCM10011512_28500</name>
</gene>
<dbReference type="InterPro" id="IPR023393">
    <property type="entry name" value="START-like_dom_sf"/>
</dbReference>
<dbReference type="RefSeq" id="WP_188669095.1">
    <property type="nucleotide sequence ID" value="NZ_BMJI01000027.1"/>
</dbReference>
<proteinExistence type="predicted"/>